<dbReference type="AlphaFoldDB" id="B0C9D6"/>
<feature type="transmembrane region" description="Helical" evidence="1">
    <location>
        <begin position="169"/>
        <end position="187"/>
    </location>
</feature>
<dbReference type="HOGENOM" id="CLU_1420826_0_0_3"/>
<name>B0C9D6_ACAM1</name>
<feature type="transmembrane region" description="Helical" evidence="1">
    <location>
        <begin position="22"/>
        <end position="44"/>
    </location>
</feature>
<keyword evidence="1" id="KW-0812">Transmembrane</keyword>
<keyword evidence="1" id="KW-1133">Transmembrane helix</keyword>
<protein>
    <recommendedName>
        <fullName evidence="4">Membrane-bound metal-dependent hydrolase</fullName>
    </recommendedName>
</protein>
<evidence type="ECO:0008006" key="4">
    <source>
        <dbReference type="Google" id="ProtNLM"/>
    </source>
</evidence>
<proteinExistence type="predicted"/>
<reference evidence="2 3" key="1">
    <citation type="journal article" date="2008" name="Proc. Natl. Acad. Sci. U.S.A.">
        <title>Niche adaptation and genome expansion in the chlorophyll d-producing cyanobacterium Acaryochloris marina.</title>
        <authorList>
            <person name="Swingley W.D."/>
            <person name="Chen M."/>
            <person name="Cheung P.C."/>
            <person name="Conrad A.L."/>
            <person name="Dejesa L.C."/>
            <person name="Hao J."/>
            <person name="Honchak B.M."/>
            <person name="Karbach L.E."/>
            <person name="Kurdoglu A."/>
            <person name="Lahiri S."/>
            <person name="Mastrian S.D."/>
            <person name="Miyashita H."/>
            <person name="Page L."/>
            <person name="Ramakrishna P."/>
            <person name="Satoh S."/>
            <person name="Sattley W.M."/>
            <person name="Shimada Y."/>
            <person name="Taylor H.L."/>
            <person name="Tomo T."/>
            <person name="Tsuchiya T."/>
            <person name="Wang Z.T."/>
            <person name="Raymond J."/>
            <person name="Mimuro M."/>
            <person name="Blankenship R.E."/>
            <person name="Touchman J.W."/>
        </authorList>
    </citation>
    <scope>NUCLEOTIDE SEQUENCE [LARGE SCALE GENOMIC DNA]</scope>
    <source>
        <strain evidence="3">MBIC 11017</strain>
    </source>
</reference>
<organism evidence="2 3">
    <name type="scientific">Acaryochloris marina (strain MBIC 11017)</name>
    <dbReference type="NCBI Taxonomy" id="329726"/>
    <lineage>
        <taxon>Bacteria</taxon>
        <taxon>Bacillati</taxon>
        <taxon>Cyanobacteriota</taxon>
        <taxon>Cyanophyceae</taxon>
        <taxon>Acaryochloridales</taxon>
        <taxon>Acaryochloridaceae</taxon>
        <taxon>Acaryochloris</taxon>
    </lineage>
</organism>
<sequence length="201" mass="22876">MNTPSHTIINLALLMNVTEQPAVLAVTAGAIAPDLPMFVFYAWVKGIRKLPEGQIWTEAYYHPFWQACIDLCHSIPLAGLAAWGCWQLGWMPAALFFISMILHSLGDLPVHNDDAHKHFLPLSQYRLISPLSYWDPKHYGRQVAFVEMLLVLGTSVLTFPILGNIWGQGLVVLVNIFYWFTFGYTFLRRQLPNLFCRARNA</sequence>
<accession>B0C9D6</accession>
<dbReference type="RefSeq" id="WP_012163262.1">
    <property type="nucleotide sequence ID" value="NC_009925.1"/>
</dbReference>
<dbReference type="Proteomes" id="UP000000268">
    <property type="component" value="Chromosome"/>
</dbReference>
<evidence type="ECO:0000313" key="3">
    <source>
        <dbReference type="Proteomes" id="UP000000268"/>
    </source>
</evidence>
<dbReference type="EMBL" id="CP000828">
    <property type="protein sequence ID" value="ABW27817.1"/>
    <property type="molecule type" value="Genomic_DNA"/>
</dbReference>
<gene>
    <name evidence="2" type="ordered locus">AM1_2817</name>
</gene>
<keyword evidence="1" id="KW-0472">Membrane</keyword>
<dbReference type="OrthoDB" id="7631418at2"/>
<feature type="transmembrane region" description="Helical" evidence="1">
    <location>
        <begin position="143"/>
        <end position="163"/>
    </location>
</feature>
<dbReference type="STRING" id="329726.AM1_2817"/>
<dbReference type="eggNOG" id="ENOG5032MSX">
    <property type="taxonomic scope" value="Bacteria"/>
</dbReference>
<evidence type="ECO:0000256" key="1">
    <source>
        <dbReference type="SAM" id="Phobius"/>
    </source>
</evidence>
<dbReference type="KEGG" id="amr:AM1_2817"/>
<evidence type="ECO:0000313" key="2">
    <source>
        <dbReference type="EMBL" id="ABW27817.1"/>
    </source>
</evidence>
<keyword evidence="3" id="KW-1185">Reference proteome</keyword>